<evidence type="ECO:0000259" key="2">
    <source>
        <dbReference type="Pfam" id="PF05838"/>
    </source>
</evidence>
<dbReference type="Proteomes" id="UP000094969">
    <property type="component" value="Chromosome"/>
</dbReference>
<evidence type="ECO:0000313" key="5">
    <source>
        <dbReference type="Proteomes" id="UP000094969"/>
    </source>
</evidence>
<protein>
    <submittedName>
        <fullName evidence="4">N-acetylmuramidase</fullName>
    </submittedName>
</protein>
<dbReference type="KEGG" id="bvv:BHK69_15505"/>
<sequence>MTTQNFAAALKRVLVHEGGKVDHPRDPGGRTNQGVIQRVYDGYRARKGRPKHDVYLMETTERDEIYRAQYWDAVRGDDLPAGIDYVVFDGAVNSGPAQSVKWLQRALGGVKVDGEFGEATLAAVAAHPDHDALIAAICARRMAFLKALRNWSTFGRGWTSRVSGVRAIGQAWASGSVGPVLAHAEGGNAKATIGQAVPAASPAVGDVAIGGGVATGGLGGALQQAQDALSPLAGNSALIGNIVAALVVTGAVITIGGILYRLWARRKAAAQADALDLAVPA</sequence>
<dbReference type="Gene3D" id="1.20.141.10">
    <property type="entry name" value="Chitosanase, subunit A, domain 1"/>
    <property type="match status" value="1"/>
</dbReference>
<dbReference type="OrthoDB" id="9815229at2"/>
<reference evidence="4 5" key="1">
    <citation type="journal article" date="2015" name="Antonie Van Leeuwenhoek">
        <title>Bosea vaviloviae sp. nov., a new species of slow-growing rhizobia isolated from nodules of the relict species Vavilovia formosa (Stev.) Fed.</title>
        <authorList>
            <person name="Safronova V.I."/>
            <person name="Kuznetsova I.G."/>
            <person name="Sazanova A.L."/>
            <person name="Kimeklis A.K."/>
            <person name="Belimov A.A."/>
            <person name="Andronov E.E."/>
            <person name="Pinaev A.G."/>
            <person name="Chizhevskaya E.P."/>
            <person name="Pukhaev A.R."/>
            <person name="Popov K.P."/>
            <person name="Willems A."/>
            <person name="Tikhonovich I.A."/>
        </authorList>
    </citation>
    <scope>NUCLEOTIDE SEQUENCE [LARGE SCALE GENOMIC DNA]</scope>
    <source>
        <strain evidence="4 5">Vaf18</strain>
    </source>
</reference>
<evidence type="ECO:0000313" key="4">
    <source>
        <dbReference type="EMBL" id="AOO81673.1"/>
    </source>
</evidence>
<dbReference type="Pfam" id="PF05838">
    <property type="entry name" value="Glyco_hydro_108"/>
    <property type="match status" value="1"/>
</dbReference>
<evidence type="ECO:0000256" key="1">
    <source>
        <dbReference type="SAM" id="Phobius"/>
    </source>
</evidence>
<dbReference type="InterPro" id="IPR023346">
    <property type="entry name" value="Lysozyme-like_dom_sf"/>
</dbReference>
<dbReference type="InterPro" id="IPR018537">
    <property type="entry name" value="Peptidoglycan-bd_3"/>
</dbReference>
<dbReference type="CDD" id="cd13926">
    <property type="entry name" value="N-acetylmuramidase_GH108"/>
    <property type="match status" value="1"/>
</dbReference>
<dbReference type="InterPro" id="IPR008565">
    <property type="entry name" value="TtsA-like_GH18_dom"/>
</dbReference>
<dbReference type="RefSeq" id="WP_069690884.1">
    <property type="nucleotide sequence ID" value="NZ_CP017147.1"/>
</dbReference>
<dbReference type="Pfam" id="PF09374">
    <property type="entry name" value="PG_binding_3"/>
    <property type="match status" value="1"/>
</dbReference>
<keyword evidence="1" id="KW-1133">Transmembrane helix</keyword>
<evidence type="ECO:0000259" key="3">
    <source>
        <dbReference type="Pfam" id="PF09374"/>
    </source>
</evidence>
<keyword evidence="1" id="KW-0812">Transmembrane</keyword>
<dbReference type="EMBL" id="CP017147">
    <property type="protein sequence ID" value="AOO81673.1"/>
    <property type="molecule type" value="Genomic_DNA"/>
</dbReference>
<feature type="domain" description="TtsA-like Glycoside hydrolase family 108" evidence="2">
    <location>
        <begin position="11"/>
        <end position="95"/>
    </location>
</feature>
<dbReference type="SUPFAM" id="SSF53955">
    <property type="entry name" value="Lysozyme-like"/>
    <property type="match status" value="1"/>
</dbReference>
<accession>A0A1D7U2T3</accession>
<proteinExistence type="predicted"/>
<name>A0A1D7U2T3_9HYPH</name>
<dbReference type="STRING" id="1526658.BHK69_15505"/>
<dbReference type="AlphaFoldDB" id="A0A1D7U2T3"/>
<gene>
    <name evidence="4" type="ORF">BHK69_15505</name>
</gene>
<organism evidence="4 5">
    <name type="scientific">Bosea vaviloviae</name>
    <dbReference type="NCBI Taxonomy" id="1526658"/>
    <lineage>
        <taxon>Bacteria</taxon>
        <taxon>Pseudomonadati</taxon>
        <taxon>Pseudomonadota</taxon>
        <taxon>Alphaproteobacteria</taxon>
        <taxon>Hyphomicrobiales</taxon>
        <taxon>Boseaceae</taxon>
        <taxon>Bosea</taxon>
    </lineage>
</organism>
<keyword evidence="5" id="KW-1185">Reference proteome</keyword>
<keyword evidence="1" id="KW-0472">Membrane</keyword>
<feature type="domain" description="Peptidoglycan binding" evidence="3">
    <location>
        <begin position="99"/>
        <end position="161"/>
    </location>
</feature>
<feature type="transmembrane region" description="Helical" evidence="1">
    <location>
        <begin position="238"/>
        <end position="260"/>
    </location>
</feature>